<keyword evidence="8" id="KW-0865">Zymogen</keyword>
<dbReference type="InterPro" id="IPR025661">
    <property type="entry name" value="Pept_asp_AS"/>
</dbReference>
<dbReference type="OrthoDB" id="190265at2759"/>
<evidence type="ECO:0000256" key="9">
    <source>
        <dbReference type="ARBA" id="ARBA00023157"/>
    </source>
</evidence>
<name>A0A090MY26_STRRB</name>
<evidence type="ECO:0000256" key="11">
    <source>
        <dbReference type="SAM" id="SignalP"/>
    </source>
</evidence>
<dbReference type="SUPFAM" id="SSF54001">
    <property type="entry name" value="Cysteine proteinases"/>
    <property type="match status" value="1"/>
</dbReference>
<dbReference type="InterPro" id="IPR013128">
    <property type="entry name" value="Peptidase_C1A"/>
</dbReference>
<gene>
    <name evidence="13 15 16" type="ORF">SRAE_2000111700</name>
</gene>
<evidence type="ECO:0000256" key="7">
    <source>
        <dbReference type="ARBA" id="ARBA00022807"/>
    </source>
</evidence>
<dbReference type="Proteomes" id="UP000035682">
    <property type="component" value="Unplaced"/>
</dbReference>
<organism evidence="13">
    <name type="scientific">Strongyloides ratti</name>
    <name type="common">Parasitic roundworm</name>
    <dbReference type="NCBI Taxonomy" id="34506"/>
    <lineage>
        <taxon>Eukaryota</taxon>
        <taxon>Metazoa</taxon>
        <taxon>Ecdysozoa</taxon>
        <taxon>Nematoda</taxon>
        <taxon>Chromadorea</taxon>
        <taxon>Rhabditida</taxon>
        <taxon>Tylenchina</taxon>
        <taxon>Panagrolaimomorpha</taxon>
        <taxon>Strongyloidoidea</taxon>
        <taxon>Strongyloididae</taxon>
        <taxon>Strongyloides</taxon>
    </lineage>
</organism>
<dbReference type="SMART" id="SM00645">
    <property type="entry name" value="Pept_C1"/>
    <property type="match status" value="1"/>
</dbReference>
<dbReference type="AlphaFoldDB" id="A0A090MY26"/>
<accession>A0A090MY26</accession>
<evidence type="ECO:0000256" key="8">
    <source>
        <dbReference type="ARBA" id="ARBA00023145"/>
    </source>
</evidence>
<evidence type="ECO:0000256" key="3">
    <source>
        <dbReference type="ARBA" id="ARBA00012516"/>
    </source>
</evidence>
<protein>
    <recommendedName>
        <fullName evidence="3">cathepsin X</fullName>
        <ecNumber evidence="3">3.4.18.1</ecNumber>
    </recommendedName>
</protein>
<dbReference type="GO" id="GO:0006508">
    <property type="term" value="P:proteolysis"/>
    <property type="evidence" value="ECO:0007669"/>
    <property type="project" value="UniProtKB-KW"/>
</dbReference>
<dbReference type="InterPro" id="IPR038765">
    <property type="entry name" value="Papain-like_cys_pep_sf"/>
</dbReference>
<evidence type="ECO:0000256" key="6">
    <source>
        <dbReference type="ARBA" id="ARBA00022801"/>
    </source>
</evidence>
<dbReference type="STRING" id="34506.A0A090MY26"/>
<dbReference type="InterPro" id="IPR033157">
    <property type="entry name" value="CTSZ"/>
</dbReference>
<keyword evidence="7" id="KW-0788">Thiol protease</keyword>
<dbReference type="eggNOG" id="KOG1543">
    <property type="taxonomic scope" value="Eukaryota"/>
</dbReference>
<evidence type="ECO:0000256" key="1">
    <source>
        <dbReference type="ARBA" id="ARBA00001594"/>
    </source>
</evidence>
<reference evidence="13 14" key="1">
    <citation type="submission" date="2014-09" db="EMBL/GenBank/DDBJ databases">
        <authorList>
            <person name="Martin A.A."/>
        </authorList>
    </citation>
    <scope>NUCLEOTIDE SEQUENCE</scope>
    <source>
        <strain evidence="14">ED321</strain>
        <strain evidence="13">ED321 Heterogonic</strain>
    </source>
</reference>
<proteinExistence type="inferred from homology"/>
<evidence type="ECO:0000256" key="4">
    <source>
        <dbReference type="ARBA" id="ARBA00022670"/>
    </source>
</evidence>
<evidence type="ECO:0000256" key="10">
    <source>
        <dbReference type="ARBA" id="ARBA00023180"/>
    </source>
</evidence>
<dbReference type="FunFam" id="3.90.70.10:FF:000158">
    <property type="entry name" value="CathePsin Z"/>
    <property type="match status" value="1"/>
</dbReference>
<keyword evidence="14" id="KW-1185">Reference proteome</keyword>
<evidence type="ECO:0000256" key="2">
    <source>
        <dbReference type="ARBA" id="ARBA00008455"/>
    </source>
</evidence>
<evidence type="ECO:0000259" key="12">
    <source>
        <dbReference type="SMART" id="SM00645"/>
    </source>
</evidence>
<dbReference type="WormBase" id="SRAE_2000111700">
    <property type="protein sequence ID" value="SRP09984"/>
    <property type="gene ID" value="WBGene00261319"/>
</dbReference>
<sequence>MKGLFLLVVTVFSLVIFGQSRNWFEEKNVVLQQPNQLNHGFDFVLKLDDTPQHIGFEFMDMIPEPNFSNEEILKQKKNKSQKKVDKASLQITKNLYEESAEYESGDTNAEIKEFLSNTDGLYTLHDNYETREYARNHRGPCYRKNMEKAGEKTKPRSWEIEGFEKQIPKTFDWRNVNGTNYCSPNRNQHIPVYCGSCWVFGTTGALNDRFNIARKNRWPMTMLSPQEIINCNGKGSCQGGEVFDVLEHAKNKGLVEEGCSNYKAVNDKCDPYNRCGTCWPDKCEPVTNYTKYFIGDYGRVSGRLNMMSEILSKGPIACSMSCTPKFDFGYKNGIYAERVNTTEPNHIVSVSGWGIDEETNVEYWIVRNSWGEAWGERGWFRIVTSQYTNGTVTGNDLNLGIEKDCYYADPIITNLD</sequence>
<evidence type="ECO:0000313" key="16">
    <source>
        <dbReference type="WormBase" id="SRAE_2000111700"/>
    </source>
</evidence>
<keyword evidence="6" id="KW-0378">Hydrolase</keyword>
<feature type="signal peptide" evidence="11">
    <location>
        <begin position="1"/>
        <end position="20"/>
    </location>
</feature>
<feature type="chain" id="PRO_5015017754" description="cathepsin X" evidence="11">
    <location>
        <begin position="21"/>
        <end position="416"/>
    </location>
</feature>
<dbReference type="InterPro" id="IPR000668">
    <property type="entry name" value="Peptidase_C1A_C"/>
</dbReference>
<comment type="similarity">
    <text evidence="2">Belongs to the peptidase C1 family.</text>
</comment>
<dbReference type="CTD" id="36378813"/>
<keyword evidence="10" id="KW-0325">Glycoprotein</keyword>
<keyword evidence="9" id="KW-1015">Disulfide bond</keyword>
<dbReference type="GO" id="GO:0016807">
    <property type="term" value="F:cysteine-type carboxypeptidase activity"/>
    <property type="evidence" value="ECO:0007669"/>
    <property type="project" value="UniProtKB-EC"/>
</dbReference>
<evidence type="ECO:0000256" key="5">
    <source>
        <dbReference type="ARBA" id="ARBA00022729"/>
    </source>
</evidence>
<dbReference type="GeneID" id="36378813"/>
<feature type="domain" description="Peptidase C1A papain C-terminal" evidence="12">
    <location>
        <begin position="167"/>
        <end position="409"/>
    </location>
</feature>
<dbReference type="RefSeq" id="XP_024505649.1">
    <property type="nucleotide sequence ID" value="XM_024652032.1"/>
</dbReference>
<dbReference type="Pfam" id="PF00112">
    <property type="entry name" value="Peptidase_C1"/>
    <property type="match status" value="1"/>
</dbReference>
<dbReference type="PANTHER" id="PTHR12411">
    <property type="entry name" value="CYSTEINE PROTEASE FAMILY C1-RELATED"/>
    <property type="match status" value="1"/>
</dbReference>
<evidence type="ECO:0000313" key="14">
    <source>
        <dbReference type="Proteomes" id="UP000035682"/>
    </source>
</evidence>
<keyword evidence="5 11" id="KW-0732">Signal</keyword>
<comment type="catalytic activity">
    <reaction evidence="1">
        <text>Release of C-terminal amino acid residues with broad specificity, but lacks action on C-terminal proline. Shows weak endopeptidase activity.</text>
        <dbReference type="EC" id="3.4.18.1"/>
    </reaction>
</comment>
<dbReference type="EMBL" id="LN609529">
    <property type="protein sequence ID" value="CEF66449.1"/>
    <property type="molecule type" value="Genomic_DNA"/>
</dbReference>
<dbReference type="WBParaSite" id="SRAE_2000111700.1">
    <property type="protein sequence ID" value="SRAE_2000111700.1"/>
    <property type="gene ID" value="WBGene00261319"/>
</dbReference>
<dbReference type="PROSITE" id="PS00640">
    <property type="entry name" value="THIOL_PROTEASE_ASN"/>
    <property type="match status" value="1"/>
</dbReference>
<evidence type="ECO:0000313" key="15">
    <source>
        <dbReference type="WBParaSite" id="SRAE_2000111700.1"/>
    </source>
</evidence>
<dbReference type="Gene3D" id="3.90.70.10">
    <property type="entry name" value="Cysteine proteinases"/>
    <property type="match status" value="1"/>
</dbReference>
<dbReference type="CDD" id="cd02698">
    <property type="entry name" value="Peptidase_C1A_CathepsinX"/>
    <property type="match status" value="1"/>
</dbReference>
<keyword evidence="4" id="KW-0645">Protease</keyword>
<reference evidence="15" key="2">
    <citation type="submission" date="2020-12" db="UniProtKB">
        <authorList>
            <consortium name="WormBaseParasite"/>
        </authorList>
    </citation>
    <scope>IDENTIFICATION</scope>
</reference>
<evidence type="ECO:0000313" key="13">
    <source>
        <dbReference type="EMBL" id="CEF66449.1"/>
    </source>
</evidence>
<dbReference type="EC" id="3.4.18.1" evidence="3"/>
<dbReference type="PRINTS" id="PR00705">
    <property type="entry name" value="PAPAIN"/>
</dbReference>